<dbReference type="Proteomes" id="UP001595616">
    <property type="component" value="Unassembled WGS sequence"/>
</dbReference>
<name>A0ABV7Z0Y0_9BACT</name>
<evidence type="ECO:0000313" key="2">
    <source>
        <dbReference type="Proteomes" id="UP001595616"/>
    </source>
</evidence>
<gene>
    <name evidence="1" type="ORF">ACFOOI_19285</name>
</gene>
<proteinExistence type="predicted"/>
<dbReference type="EMBL" id="JBHRYQ010000001">
    <property type="protein sequence ID" value="MFC3812816.1"/>
    <property type="molecule type" value="Genomic_DNA"/>
</dbReference>
<comment type="caution">
    <text evidence="1">The sequence shown here is derived from an EMBL/GenBank/DDBJ whole genome shotgun (WGS) entry which is preliminary data.</text>
</comment>
<dbReference type="RefSeq" id="WP_379839721.1">
    <property type="nucleotide sequence ID" value="NZ_JBHRYQ010000001.1"/>
</dbReference>
<protein>
    <submittedName>
        <fullName evidence="1">Uncharacterized protein</fullName>
    </submittedName>
</protein>
<evidence type="ECO:0000313" key="1">
    <source>
        <dbReference type="EMBL" id="MFC3812816.1"/>
    </source>
</evidence>
<sequence>MAAIKNLDGYSNQELTALLNQGGRFVVYKYCVSIVVMTFRRGSDIYFIPPHENAILKGLPYTLLSLVLGWWGIPWGPIYTVGSIYSNLTGGKDITDEVINAINAGQGIDAIEAELESQLEKG</sequence>
<organism evidence="1 2">
    <name type="scientific">Lacihabitans lacunae</name>
    <dbReference type="NCBI Taxonomy" id="1028214"/>
    <lineage>
        <taxon>Bacteria</taxon>
        <taxon>Pseudomonadati</taxon>
        <taxon>Bacteroidota</taxon>
        <taxon>Cytophagia</taxon>
        <taxon>Cytophagales</taxon>
        <taxon>Leadbetterellaceae</taxon>
        <taxon>Lacihabitans</taxon>
    </lineage>
</organism>
<accession>A0ABV7Z0Y0</accession>
<reference evidence="2" key="1">
    <citation type="journal article" date="2019" name="Int. J. Syst. Evol. Microbiol.">
        <title>The Global Catalogue of Microorganisms (GCM) 10K type strain sequencing project: providing services to taxonomists for standard genome sequencing and annotation.</title>
        <authorList>
            <consortium name="The Broad Institute Genomics Platform"/>
            <consortium name="The Broad Institute Genome Sequencing Center for Infectious Disease"/>
            <person name="Wu L."/>
            <person name="Ma J."/>
        </authorList>
    </citation>
    <scope>NUCLEOTIDE SEQUENCE [LARGE SCALE GENOMIC DNA]</scope>
    <source>
        <strain evidence="2">CECT 7956</strain>
    </source>
</reference>
<keyword evidence="2" id="KW-1185">Reference proteome</keyword>